<reference evidence="2 3" key="1">
    <citation type="journal article" date="2015" name="Geomicrobiol. J.">
        <title>Caldisalinibacter kiritimatiensis gen. nov., sp. nov., a moderately thermohalophilic thiosulfate-reducing bacterium from a hypersaline microbial mat.</title>
        <authorList>
            <person name="Ben Hania W."/>
            <person name="Joseph M."/>
            <person name="Fiebig A."/>
            <person name="Bunk B."/>
            <person name="Klenk H.-P."/>
            <person name="Fardeau M.-L."/>
            <person name="Spring S."/>
        </authorList>
    </citation>
    <scope>NUCLEOTIDE SEQUENCE [LARGE SCALE GENOMIC DNA]</scope>
    <source>
        <strain evidence="2 3">L21-TH-D2</strain>
    </source>
</reference>
<accession>R1CR98</accession>
<sequence length="280" mass="33068">MKKLFKIIIFILIILFIFFYTHTNIYYIFRSYIVMYPYSLKEKSESILSKKKLKLHIPGGLYTKERDWYPFMMTFNDNEGFSKYVGKDLSLTVLYNFGYFEKEYGSSSYYNPSSPFYSSFYGAYVVSNNKNPKEKFGFYKNGELNISELSLVPKYDQTRLVLPSIGCPRDKIVFKTQIDKIEYNVKYVGESNWVKIDSTIKTNSPIHKAKKDCLGYIQYGKPIEKYYNQEEYPIITLKGRMYAKYIEEYNVTIAFYILAPNISTINKYDDKVLSKSQIIK</sequence>
<evidence type="ECO:0000313" key="2">
    <source>
        <dbReference type="EMBL" id="EOC99238.1"/>
    </source>
</evidence>
<feature type="transmembrane region" description="Helical" evidence="1">
    <location>
        <begin position="7"/>
        <end position="29"/>
    </location>
</feature>
<keyword evidence="1" id="KW-0812">Transmembrane</keyword>
<proteinExistence type="predicted"/>
<name>R1CR98_9FIRM</name>
<protein>
    <submittedName>
        <fullName evidence="2">Uncharacterized protein</fullName>
    </submittedName>
</protein>
<dbReference type="eggNOG" id="ENOG502ZYV4">
    <property type="taxonomic scope" value="Bacteria"/>
</dbReference>
<keyword evidence="1" id="KW-1133">Transmembrane helix</keyword>
<dbReference type="AlphaFoldDB" id="R1CR98"/>
<dbReference type="EMBL" id="ARZA01000287">
    <property type="protein sequence ID" value="EOC99238.1"/>
    <property type="molecule type" value="Genomic_DNA"/>
</dbReference>
<dbReference type="Proteomes" id="UP000013378">
    <property type="component" value="Unassembled WGS sequence"/>
</dbReference>
<organism evidence="2 3">
    <name type="scientific">Caldisalinibacter kiritimatiensis</name>
    <dbReference type="NCBI Taxonomy" id="1304284"/>
    <lineage>
        <taxon>Bacteria</taxon>
        <taxon>Bacillati</taxon>
        <taxon>Bacillota</taxon>
        <taxon>Tissierellia</taxon>
        <taxon>Tissierellales</taxon>
        <taxon>Thermohalobacteraceae</taxon>
        <taxon>Caldisalinibacter</taxon>
    </lineage>
</organism>
<keyword evidence="1" id="KW-0472">Membrane</keyword>
<dbReference type="OrthoDB" id="5380039at2"/>
<keyword evidence="3" id="KW-1185">Reference proteome</keyword>
<dbReference type="RefSeq" id="WP_006317587.1">
    <property type="nucleotide sequence ID" value="NZ_ARZA01000287.1"/>
</dbReference>
<comment type="caution">
    <text evidence="2">The sequence shown here is derived from an EMBL/GenBank/DDBJ whole genome shotgun (WGS) entry which is preliminary data.</text>
</comment>
<evidence type="ECO:0000313" key="3">
    <source>
        <dbReference type="Proteomes" id="UP000013378"/>
    </source>
</evidence>
<dbReference type="STRING" id="1304284.L21TH_2702"/>
<evidence type="ECO:0000256" key="1">
    <source>
        <dbReference type="SAM" id="Phobius"/>
    </source>
</evidence>
<gene>
    <name evidence="2" type="ORF">L21TH_2702</name>
</gene>